<organism evidence="5 6">
    <name type="scientific">Blattamonas nauphoetae</name>
    <dbReference type="NCBI Taxonomy" id="2049346"/>
    <lineage>
        <taxon>Eukaryota</taxon>
        <taxon>Metamonada</taxon>
        <taxon>Preaxostyla</taxon>
        <taxon>Oxymonadida</taxon>
        <taxon>Blattamonas</taxon>
    </lineage>
</organism>
<dbReference type="PANTHER" id="PTHR23113">
    <property type="entry name" value="GUANINE NUCLEOTIDE EXCHANGE FACTOR"/>
    <property type="match status" value="1"/>
</dbReference>
<dbReference type="EMBL" id="JARBJD010000110">
    <property type="protein sequence ID" value="KAK2951982.1"/>
    <property type="molecule type" value="Genomic_DNA"/>
</dbReference>
<evidence type="ECO:0000313" key="6">
    <source>
        <dbReference type="Proteomes" id="UP001281761"/>
    </source>
</evidence>
<dbReference type="PANTHER" id="PTHR23113:SF99">
    <property type="entry name" value="RASGEF DOMAIN-CONTAINING PROTEIN"/>
    <property type="match status" value="1"/>
</dbReference>
<feature type="compositionally biased region" description="Basic and acidic residues" evidence="3">
    <location>
        <begin position="510"/>
        <end position="520"/>
    </location>
</feature>
<dbReference type="Gene3D" id="1.10.840.10">
    <property type="entry name" value="Ras guanine-nucleotide exchange factors catalytic domain"/>
    <property type="match status" value="1"/>
</dbReference>
<keyword evidence="1 2" id="KW-0344">Guanine-nucleotide releasing factor</keyword>
<sequence length="790" mass="90020">MMKTTKSESNLRSTIPSKTSFTETDPFLKTHPGRALPTTANLNKRTRRKRPDAPAPLGYFYFESFFLLPSGVPARDFVLLSLGVNLRNRSANLYYQESSPFRRKLPPGSKPTETTFLLYYDLIHRHLNLMILQSYRKFMKPMDLLNIFRDYIFAEHAKELGNPDWSTPVLPFPVLFRNLCLVLFVWVTEFDDIISDDELSQNFMDFVAELRELRKVFNVTHNIAEGTLTEVNKQKPVWLICRLERILNEIEQGFLKRKAGFAFRKEQTHDKNKTTKFEFGTIRAVDDLGTLNIVPGVTLVQQKLIQSMSISEFVGQRWMKEETKRIYSPTICELTEIFNSMTIFVPGTILWLGLVGDSIKKKQEYLCSAWSAWVNIACDMLDAHNFDGTCQIMYGLQHRSITRLVDQDLSDFTACVKKNLRYKHLCNLFMPSGIATLKAEMGDTELPLIPLIPTILRDVVYCEEMRPFWKGEGKKKPKQGEPDEESKEEKRNEDDSNHNPPIDEQTPQENGHHENQRLEEGIQPETEQEQEQTSSEKHADDTATQDSSAQTSSVVIDLTLEPTIDQNERLVDVEHCCELFFVVHDMKTASAAPFKDILPTQSPFSQAISVAEPIHSQLTLPYSSFTLPSEEQLIQASKQLTASTAAPLLTTLTFSTLTAQGGAGAGYSYSGSLLSHDFRKRKRKDRKQMNEAELNKFVGQISNLFGDNEEDDADDFGEKGLIGKNGQMRKIDKFALSRANNPKPKAKQAHSIAVFPVHQRSEFDSDSGDDDDEEEEWEEEEEPTPPPSRP</sequence>
<feature type="region of interest" description="Disordered" evidence="3">
    <location>
        <begin position="471"/>
        <end position="553"/>
    </location>
</feature>
<feature type="compositionally biased region" description="Basic and acidic residues" evidence="3">
    <location>
        <begin position="471"/>
        <end position="497"/>
    </location>
</feature>
<evidence type="ECO:0000313" key="5">
    <source>
        <dbReference type="EMBL" id="KAK2951982.1"/>
    </source>
</evidence>
<feature type="region of interest" description="Disordered" evidence="3">
    <location>
        <begin position="740"/>
        <end position="790"/>
    </location>
</feature>
<feature type="compositionally biased region" description="Polar residues" evidence="3">
    <location>
        <begin position="7"/>
        <end position="23"/>
    </location>
</feature>
<dbReference type="InterPro" id="IPR008937">
    <property type="entry name" value="Ras-like_GEF"/>
</dbReference>
<dbReference type="InterPro" id="IPR036964">
    <property type="entry name" value="RASGEF_cat_dom_sf"/>
</dbReference>
<evidence type="ECO:0000256" key="2">
    <source>
        <dbReference type="PROSITE-ProRule" id="PRU00168"/>
    </source>
</evidence>
<evidence type="ECO:0000256" key="1">
    <source>
        <dbReference type="ARBA" id="ARBA00022658"/>
    </source>
</evidence>
<feature type="domain" description="Ras-GEF" evidence="4">
    <location>
        <begin position="289"/>
        <end position="563"/>
    </location>
</feature>
<evidence type="ECO:0000256" key="3">
    <source>
        <dbReference type="SAM" id="MobiDB-lite"/>
    </source>
</evidence>
<dbReference type="PROSITE" id="PS50009">
    <property type="entry name" value="RASGEF_CAT"/>
    <property type="match status" value="1"/>
</dbReference>
<proteinExistence type="predicted"/>
<comment type="caution">
    <text evidence="5">The sequence shown here is derived from an EMBL/GenBank/DDBJ whole genome shotgun (WGS) entry which is preliminary data.</text>
</comment>
<dbReference type="SUPFAM" id="SSF48366">
    <property type="entry name" value="Ras GEF"/>
    <property type="match status" value="1"/>
</dbReference>
<dbReference type="Proteomes" id="UP001281761">
    <property type="component" value="Unassembled WGS sequence"/>
</dbReference>
<keyword evidence="6" id="KW-1185">Reference proteome</keyword>
<dbReference type="InterPro" id="IPR001895">
    <property type="entry name" value="RASGEF_cat_dom"/>
</dbReference>
<dbReference type="Pfam" id="PF00617">
    <property type="entry name" value="RasGEF"/>
    <property type="match status" value="1"/>
</dbReference>
<evidence type="ECO:0000259" key="4">
    <source>
        <dbReference type="PROSITE" id="PS50009"/>
    </source>
</evidence>
<gene>
    <name evidence="5" type="ORF">BLNAU_13082</name>
</gene>
<feature type="region of interest" description="Disordered" evidence="3">
    <location>
        <begin position="1"/>
        <end position="50"/>
    </location>
</feature>
<feature type="compositionally biased region" description="Low complexity" evidence="3">
    <location>
        <begin position="542"/>
        <end position="553"/>
    </location>
</feature>
<dbReference type="InterPro" id="IPR023578">
    <property type="entry name" value="Ras_GEF_dom_sf"/>
</dbReference>
<reference evidence="5 6" key="1">
    <citation type="journal article" date="2022" name="bioRxiv">
        <title>Genomics of Preaxostyla Flagellates Illuminates Evolutionary Transitions and the Path Towards Mitochondrial Loss.</title>
        <authorList>
            <person name="Novak L.V.F."/>
            <person name="Treitli S.C."/>
            <person name="Pyrih J."/>
            <person name="Halakuc P."/>
            <person name="Pipaliya S.V."/>
            <person name="Vacek V."/>
            <person name="Brzon O."/>
            <person name="Soukal P."/>
            <person name="Eme L."/>
            <person name="Dacks J.B."/>
            <person name="Karnkowska A."/>
            <person name="Elias M."/>
            <person name="Hampl V."/>
        </authorList>
    </citation>
    <scope>NUCLEOTIDE SEQUENCE [LARGE SCALE GENOMIC DNA]</scope>
    <source>
        <strain evidence="5">NAU3</strain>
        <tissue evidence="5">Gut</tissue>
    </source>
</reference>
<protein>
    <submittedName>
        <fullName evidence="5">RasGEF domain containing protein</fullName>
    </submittedName>
</protein>
<feature type="compositionally biased region" description="Acidic residues" evidence="3">
    <location>
        <begin position="764"/>
        <end position="783"/>
    </location>
</feature>
<name>A0ABQ9XHR5_9EUKA</name>
<accession>A0ABQ9XHR5</accession>